<name>A0ABY8T0B5_9BURK</name>
<feature type="transmembrane region" description="Helical" evidence="1">
    <location>
        <begin position="348"/>
        <end position="367"/>
    </location>
</feature>
<keyword evidence="1" id="KW-1133">Transmembrane helix</keyword>
<dbReference type="Proteomes" id="UP001240697">
    <property type="component" value="Chromosome"/>
</dbReference>
<evidence type="ECO:0000313" key="2">
    <source>
        <dbReference type="EMBL" id="WHS67991.1"/>
    </source>
</evidence>
<dbReference type="InterPro" id="IPR027463">
    <property type="entry name" value="AcrB_DN_DC_subdom"/>
</dbReference>
<dbReference type="PRINTS" id="PR00702">
    <property type="entry name" value="ACRIFLAVINRP"/>
</dbReference>
<feature type="transmembrane region" description="Helical" evidence="1">
    <location>
        <begin position="445"/>
        <end position="465"/>
    </location>
</feature>
<feature type="transmembrane region" description="Helical" evidence="1">
    <location>
        <begin position="546"/>
        <end position="565"/>
    </location>
</feature>
<sequence length="1070" mass="114252">MSNFKPAATMNLSRIFILRPIATSLLMVAVLISGILAYRLLPISALPEVDYPTIQVTTLYPGASPDVMTSNVTAPLERQFGQMPGLDQMSSTSSGGASVISLRFSLDMSMDVAEQQVQAAINAGSNLLPSDLPMPPLYSKVNPADAPVLTLAISSPSLPVIKINDLVENRLAPKLSQVKGVGLVAIAGARRPAVRIQANPAALASFGMTLDDVRTAISAANVKTAKGGFDGPNRASTIDANDQMQSAAEYRDLIIAFKNGNPVRLSDVAQTVDDAENTRLAAWSGTPETGSKAAVILNIRRQPGANVIATVDAIKALLPQLQETLPASIDVQVLTDRTVTIRESVKDMQFELALAIALVVMVIFLFLRSASATLIPSVAVPLSLVGTFGIMYLAGFSINNLTLMALTVSTGFVVDDAIVMIENIARYVEKGEPPLQAALKGAKQIGFTIISLTISLVAVLIPLLFMGDVVGRLFHEFAITMTVAILISAVVSLTLTPMLCARLLRHHPEGELRESKGVGAAVARFFDKVIAGYGRMLTWVLDHSKLTWLVFLATLAVTVLLYFAVPKGFFPDQDTGTIAATTEADQSISFAAMAERQQALAEQLLKDPAVASISSFIGVDGTNTTLNTGRIQIDLKPHGQRDALNVVLNRLADDAHKVAGIRLYAQPVQDLTIEDRQARTQYQLLLSSPDMNQLTASTKTLVERLQQLPQLLDVSSDLQNQGRQAYVQIDRAQASRLGVTVASVDSALYNAFGQRLISTIFTQSNQYRVVLEVAPQFKIGPEALQSVYAASSNGAPVPLSSIATVSERPMALAVNHVGQLPAATISFNTAAGVSLGHAVDAAQQVIQQLRDEGQIPLSVDSQFQGAALAFQASLSNTLLLVLAAVITMYIVLGVLYESTIHPLTILSTLPSAGVGALLALLMAGLDLDIIAIIGIVLLIGIVKKNAIMMIDFALEAQRDEGMNAREAIHQACLLRFRPIIMTTLAALLGALPLMIGGGVGSELRHPLGVTLVGGLLLSQLLTLFTTPVIYLTFENWAERWRVRRGLPAVKHMPHSEAEVMGEDRPGEAQS</sequence>
<feature type="transmembrane region" description="Helical" evidence="1">
    <location>
        <begin position="878"/>
        <end position="896"/>
    </location>
</feature>
<feature type="transmembrane region" description="Helical" evidence="1">
    <location>
        <begin position="1007"/>
        <end position="1033"/>
    </location>
</feature>
<gene>
    <name evidence="2" type="ORF">QMY55_17485</name>
</gene>
<organism evidence="2 3">
    <name type="scientific">Comamonas resistens</name>
    <dbReference type="NCBI Taxonomy" id="3046670"/>
    <lineage>
        <taxon>Bacteria</taxon>
        <taxon>Pseudomonadati</taxon>
        <taxon>Pseudomonadota</taxon>
        <taxon>Betaproteobacteria</taxon>
        <taxon>Burkholderiales</taxon>
        <taxon>Comamonadaceae</taxon>
        <taxon>Comamonas</taxon>
    </lineage>
</organism>
<dbReference type="Gene3D" id="3.30.70.1430">
    <property type="entry name" value="Multidrug efflux transporter AcrB pore domain"/>
    <property type="match status" value="2"/>
</dbReference>
<dbReference type="SUPFAM" id="SSF82693">
    <property type="entry name" value="Multidrug efflux transporter AcrB pore domain, PN1, PN2, PC1 and PC2 subdomains"/>
    <property type="match status" value="4"/>
</dbReference>
<dbReference type="SUPFAM" id="SSF82866">
    <property type="entry name" value="Multidrug efflux transporter AcrB transmembrane domain"/>
    <property type="match status" value="2"/>
</dbReference>
<dbReference type="PANTHER" id="PTHR32063">
    <property type="match status" value="1"/>
</dbReference>
<feature type="transmembrane region" description="Helical" evidence="1">
    <location>
        <begin position="929"/>
        <end position="954"/>
    </location>
</feature>
<dbReference type="Gene3D" id="3.30.70.1320">
    <property type="entry name" value="Multidrug efflux transporter AcrB pore domain like"/>
    <property type="match status" value="1"/>
</dbReference>
<keyword evidence="1" id="KW-0812">Transmembrane</keyword>
<dbReference type="NCBIfam" id="NF033617">
    <property type="entry name" value="RND_permease_2"/>
    <property type="match status" value="1"/>
</dbReference>
<feature type="transmembrane region" description="Helical" evidence="1">
    <location>
        <begin position="974"/>
        <end position="995"/>
    </location>
</feature>
<dbReference type="Gene3D" id="3.30.2090.10">
    <property type="entry name" value="Multidrug efflux transporter AcrB TolC docking domain, DN and DC subdomains"/>
    <property type="match status" value="2"/>
</dbReference>
<evidence type="ECO:0000256" key="1">
    <source>
        <dbReference type="SAM" id="Phobius"/>
    </source>
</evidence>
<dbReference type="NCBIfam" id="NF007798">
    <property type="entry name" value="PRK10503.1"/>
    <property type="match status" value="1"/>
</dbReference>
<keyword evidence="3" id="KW-1185">Reference proteome</keyword>
<dbReference type="EMBL" id="CP125947">
    <property type="protein sequence ID" value="WHS67991.1"/>
    <property type="molecule type" value="Genomic_DNA"/>
</dbReference>
<accession>A0ABY8T0B5</accession>
<feature type="transmembrane region" description="Helical" evidence="1">
    <location>
        <begin position="477"/>
        <end position="504"/>
    </location>
</feature>
<dbReference type="SUPFAM" id="SSF82714">
    <property type="entry name" value="Multidrug efflux transporter AcrB TolC docking domain, DN and DC subdomains"/>
    <property type="match status" value="2"/>
</dbReference>
<dbReference type="InterPro" id="IPR001036">
    <property type="entry name" value="Acrflvin-R"/>
</dbReference>
<dbReference type="Gene3D" id="1.20.1640.10">
    <property type="entry name" value="Multidrug efflux transporter AcrB transmembrane domain"/>
    <property type="match status" value="2"/>
</dbReference>
<proteinExistence type="predicted"/>
<protein>
    <submittedName>
        <fullName evidence="2">MdtB/MuxB family multidrug efflux RND transporter permease subunit</fullName>
    </submittedName>
</protein>
<reference evidence="2 3" key="1">
    <citation type="submission" date="2023-05" db="EMBL/GenBank/DDBJ databases">
        <authorList>
            <person name="Yin Y."/>
            <person name="Lu Z."/>
        </authorList>
    </citation>
    <scope>NUCLEOTIDE SEQUENCE [LARGE SCALE GENOMIC DNA]</scope>
    <source>
        <strain evidence="2 3">ZM22</strain>
    </source>
</reference>
<dbReference type="PANTHER" id="PTHR32063:SF21">
    <property type="entry name" value="MULTIDRUG RESISTANCE PROTEIN MDTB"/>
    <property type="match status" value="1"/>
</dbReference>
<keyword evidence="1" id="KW-0472">Membrane</keyword>
<dbReference type="RefSeq" id="WP_283489002.1">
    <property type="nucleotide sequence ID" value="NZ_CP125947.1"/>
</dbReference>
<dbReference type="Pfam" id="PF00873">
    <property type="entry name" value="ACR_tran"/>
    <property type="match status" value="1"/>
</dbReference>
<dbReference type="Gene3D" id="3.30.70.1440">
    <property type="entry name" value="Multidrug efflux transporter AcrB pore domain"/>
    <property type="match status" value="1"/>
</dbReference>
<evidence type="ECO:0000313" key="3">
    <source>
        <dbReference type="Proteomes" id="UP001240697"/>
    </source>
</evidence>
<feature type="transmembrane region" description="Helical" evidence="1">
    <location>
        <begin position="374"/>
        <end position="395"/>
    </location>
</feature>